<evidence type="ECO:0000313" key="1">
    <source>
        <dbReference type="EMBL" id="KAH3806720.1"/>
    </source>
</evidence>
<dbReference type="Proteomes" id="UP000828390">
    <property type="component" value="Unassembled WGS sequence"/>
</dbReference>
<gene>
    <name evidence="1" type="ORF">DPMN_135044</name>
</gene>
<proteinExistence type="predicted"/>
<reference evidence="1" key="2">
    <citation type="submission" date="2020-11" db="EMBL/GenBank/DDBJ databases">
        <authorList>
            <person name="McCartney M.A."/>
            <person name="Auch B."/>
            <person name="Kono T."/>
            <person name="Mallez S."/>
            <person name="Becker A."/>
            <person name="Gohl D.M."/>
            <person name="Silverstein K.A.T."/>
            <person name="Koren S."/>
            <person name="Bechman K.B."/>
            <person name="Herman A."/>
            <person name="Abrahante J.E."/>
            <person name="Garbe J."/>
        </authorList>
    </citation>
    <scope>NUCLEOTIDE SEQUENCE</scope>
    <source>
        <strain evidence="1">Duluth1</strain>
        <tissue evidence="1">Whole animal</tissue>
    </source>
</reference>
<accession>A0A9D4JCG5</accession>
<keyword evidence="2" id="KW-1185">Reference proteome</keyword>
<organism evidence="1 2">
    <name type="scientific">Dreissena polymorpha</name>
    <name type="common">Zebra mussel</name>
    <name type="synonym">Mytilus polymorpha</name>
    <dbReference type="NCBI Taxonomy" id="45954"/>
    <lineage>
        <taxon>Eukaryota</taxon>
        <taxon>Metazoa</taxon>
        <taxon>Spiralia</taxon>
        <taxon>Lophotrochozoa</taxon>
        <taxon>Mollusca</taxon>
        <taxon>Bivalvia</taxon>
        <taxon>Autobranchia</taxon>
        <taxon>Heteroconchia</taxon>
        <taxon>Euheterodonta</taxon>
        <taxon>Imparidentia</taxon>
        <taxon>Neoheterodontei</taxon>
        <taxon>Myida</taxon>
        <taxon>Dreissenoidea</taxon>
        <taxon>Dreissenidae</taxon>
        <taxon>Dreissena</taxon>
    </lineage>
</organism>
<dbReference type="AlphaFoldDB" id="A0A9D4JCG5"/>
<dbReference type="EMBL" id="JAIWYP010000006">
    <property type="protein sequence ID" value="KAH3806720.1"/>
    <property type="molecule type" value="Genomic_DNA"/>
</dbReference>
<evidence type="ECO:0000313" key="2">
    <source>
        <dbReference type="Proteomes" id="UP000828390"/>
    </source>
</evidence>
<sequence length="60" mass="6544">MTSNISYLFQASIDGDRLKLALEPEVAAVCCEALEHTLTGQKFMVVDIGGSSEINNRNSR</sequence>
<name>A0A9D4JCG5_DREPO</name>
<reference evidence="1" key="1">
    <citation type="journal article" date="2019" name="bioRxiv">
        <title>The Genome of the Zebra Mussel, Dreissena polymorpha: A Resource for Invasive Species Research.</title>
        <authorList>
            <person name="McCartney M.A."/>
            <person name="Auch B."/>
            <person name="Kono T."/>
            <person name="Mallez S."/>
            <person name="Zhang Y."/>
            <person name="Obille A."/>
            <person name="Becker A."/>
            <person name="Abrahante J.E."/>
            <person name="Garbe J."/>
            <person name="Badalamenti J.P."/>
            <person name="Herman A."/>
            <person name="Mangelson H."/>
            <person name="Liachko I."/>
            <person name="Sullivan S."/>
            <person name="Sone E.D."/>
            <person name="Koren S."/>
            <person name="Silverstein K.A.T."/>
            <person name="Beckman K.B."/>
            <person name="Gohl D.M."/>
        </authorList>
    </citation>
    <scope>NUCLEOTIDE SEQUENCE</scope>
    <source>
        <strain evidence="1">Duluth1</strain>
        <tissue evidence="1">Whole animal</tissue>
    </source>
</reference>
<protein>
    <submittedName>
        <fullName evidence="1">Uncharacterized protein</fullName>
    </submittedName>
</protein>
<comment type="caution">
    <text evidence="1">The sequence shown here is derived from an EMBL/GenBank/DDBJ whole genome shotgun (WGS) entry which is preliminary data.</text>
</comment>